<comment type="PTM">
    <text evidence="9">PSK-alpha is produced by endopeptidase digestion. PSK-beta is produced from PSK-alpha by exopeptidase digestion.</text>
</comment>
<dbReference type="GO" id="GO:0008283">
    <property type="term" value="P:cell population proliferation"/>
    <property type="evidence" value="ECO:0007669"/>
    <property type="project" value="UniProtKB-UniRule"/>
</dbReference>
<keyword evidence="8 9" id="KW-0339">Growth factor</keyword>
<dbReference type="PANTHER" id="PTHR33285">
    <property type="entry name" value="PHYTOSULFOKINES 3"/>
    <property type="match status" value="1"/>
</dbReference>
<evidence type="ECO:0000256" key="1">
    <source>
        <dbReference type="ARBA" id="ARBA00004613"/>
    </source>
</evidence>
<proteinExistence type="inferred from homology"/>
<dbReference type="PANTHER" id="PTHR33285:SF46">
    <property type="entry name" value="PHYTOSULFOKINE"/>
    <property type="match status" value="1"/>
</dbReference>
<evidence type="ECO:0000313" key="10">
    <source>
        <dbReference type="EMBL" id="OIW12847.1"/>
    </source>
</evidence>
<dbReference type="InterPro" id="IPR009438">
    <property type="entry name" value="Phytosulfokine"/>
</dbReference>
<evidence type="ECO:0000256" key="5">
    <source>
        <dbReference type="ARBA" id="ARBA00022641"/>
    </source>
</evidence>
<evidence type="ECO:0000256" key="2">
    <source>
        <dbReference type="ARBA" id="ARBA00010781"/>
    </source>
</evidence>
<evidence type="ECO:0000256" key="3">
    <source>
        <dbReference type="ARBA" id="ARBA00022473"/>
    </source>
</evidence>
<comment type="similarity">
    <text evidence="2 9">Belongs to the phytosulfokine family.</text>
</comment>
<keyword evidence="5 9" id="KW-0765">Sulfation</keyword>
<comment type="function">
    <text evidence="9">Promotes plant cell differentiation, organogenesis and somatic embryogenesis as well as cell proliferation.</text>
</comment>
<dbReference type="OrthoDB" id="1858282at2759"/>
<evidence type="ECO:0000256" key="4">
    <source>
        <dbReference type="ARBA" id="ARBA00022525"/>
    </source>
</evidence>
<organism evidence="10 11">
    <name type="scientific">Lupinus angustifolius</name>
    <name type="common">Narrow-leaved blue lupine</name>
    <dbReference type="NCBI Taxonomy" id="3871"/>
    <lineage>
        <taxon>Eukaryota</taxon>
        <taxon>Viridiplantae</taxon>
        <taxon>Streptophyta</taxon>
        <taxon>Embryophyta</taxon>
        <taxon>Tracheophyta</taxon>
        <taxon>Spermatophyta</taxon>
        <taxon>Magnoliopsida</taxon>
        <taxon>eudicotyledons</taxon>
        <taxon>Gunneridae</taxon>
        <taxon>Pentapetalae</taxon>
        <taxon>rosids</taxon>
        <taxon>fabids</taxon>
        <taxon>Fabales</taxon>
        <taxon>Fabaceae</taxon>
        <taxon>Papilionoideae</taxon>
        <taxon>50 kb inversion clade</taxon>
        <taxon>genistoids sensu lato</taxon>
        <taxon>core genistoids</taxon>
        <taxon>Genisteae</taxon>
        <taxon>Lupinus</taxon>
    </lineage>
</organism>
<dbReference type="GO" id="GO:0005576">
    <property type="term" value="C:extracellular region"/>
    <property type="evidence" value="ECO:0007669"/>
    <property type="project" value="UniProtKB-SubCell"/>
</dbReference>
<evidence type="ECO:0000256" key="7">
    <source>
        <dbReference type="ARBA" id="ARBA00022782"/>
    </source>
</evidence>
<keyword evidence="4 9" id="KW-0964">Secreted</keyword>
<evidence type="ECO:0000256" key="6">
    <source>
        <dbReference type="ARBA" id="ARBA00022729"/>
    </source>
</evidence>
<comment type="PTM">
    <text evidence="9">Sulfation is important for activity and for the binding to a putative membrane receptor.</text>
</comment>
<dbReference type="Gramene" id="OIW12847">
    <property type="protein sequence ID" value="OIW12847"/>
    <property type="gene ID" value="TanjilG_24780"/>
</dbReference>
<keyword evidence="11" id="KW-1185">Reference proteome</keyword>
<evidence type="ECO:0000313" key="11">
    <source>
        <dbReference type="Proteomes" id="UP000188354"/>
    </source>
</evidence>
<feature type="chain" id="PRO_5031596487" description="Phytosulfokine" evidence="9">
    <location>
        <begin position="27"/>
        <end position="86"/>
    </location>
</feature>
<keyword evidence="3 9" id="KW-0217">Developmental protein</keyword>
<protein>
    <recommendedName>
        <fullName evidence="9">Phytosulfokine</fullName>
    </recommendedName>
    <component>
        <recommendedName>
            <fullName evidence="9">Phytosulfokine-alpha</fullName>
            <shortName evidence="9">PSK-alpha</shortName>
            <shortName evidence="9">Phytosulfokine-a</shortName>
        </recommendedName>
    </component>
    <component>
        <recommendedName>
            <fullName evidence="9">Phytosulfokine-beta</fullName>
            <shortName evidence="9">PSK-beta</shortName>
            <shortName evidence="9">Phytosulfokine-b</shortName>
        </recommendedName>
    </component>
</protein>
<keyword evidence="7 9" id="KW-0221">Differentiation</keyword>
<dbReference type="Pfam" id="PF06404">
    <property type="entry name" value="PSK"/>
    <property type="match status" value="1"/>
</dbReference>
<evidence type="ECO:0000256" key="8">
    <source>
        <dbReference type="ARBA" id="ARBA00023030"/>
    </source>
</evidence>
<sequence length="86" mass="9776">MKMSYKVNTNLCMALFFFLLVTSTHASRPAPASSLHISNNSQNKIFEEESVNMEESSCEGIAEEDCLMRRTLAAHTDYIYTDKHKP</sequence>
<dbReference type="AlphaFoldDB" id="A0A4P1RKK8"/>
<dbReference type="Proteomes" id="UP000188354">
    <property type="component" value="Chromosome LG04"/>
</dbReference>
<name>A0A4P1RKK8_LUPAN</name>
<accession>A0A4P1RKK8</accession>
<reference evidence="10 11" key="1">
    <citation type="journal article" date="2017" name="Plant Biotechnol. J.">
        <title>A comprehensive draft genome sequence for lupin (Lupinus angustifolius), an emerging health food: insights into plant-microbe interactions and legume evolution.</title>
        <authorList>
            <person name="Hane J.K."/>
            <person name="Ming Y."/>
            <person name="Kamphuis L.G."/>
            <person name="Nelson M.N."/>
            <person name="Garg G."/>
            <person name="Atkins C.A."/>
            <person name="Bayer P.E."/>
            <person name="Bravo A."/>
            <person name="Bringans S."/>
            <person name="Cannon S."/>
            <person name="Edwards D."/>
            <person name="Foley R."/>
            <person name="Gao L.L."/>
            <person name="Harrison M.J."/>
            <person name="Huang W."/>
            <person name="Hurgobin B."/>
            <person name="Li S."/>
            <person name="Liu C.W."/>
            <person name="McGrath A."/>
            <person name="Morahan G."/>
            <person name="Murray J."/>
            <person name="Weller J."/>
            <person name="Jian J."/>
            <person name="Singh K.B."/>
        </authorList>
    </citation>
    <scope>NUCLEOTIDE SEQUENCE [LARGE SCALE GENOMIC DNA]</scope>
    <source>
        <strain evidence="11">cv. Tanjil</strain>
        <tissue evidence="10">Whole plant</tissue>
    </source>
</reference>
<dbReference type="KEGG" id="lang:109344895"/>
<comment type="subcellular location">
    <subcellularLocation>
        <location evidence="1 9">Secreted</location>
    </subcellularLocation>
</comment>
<dbReference type="STRING" id="3871.A0A4P1RKK8"/>
<evidence type="ECO:0000256" key="9">
    <source>
        <dbReference type="RuleBase" id="RU368031"/>
    </source>
</evidence>
<gene>
    <name evidence="10" type="ORF">TanjilG_24780</name>
</gene>
<dbReference type="GO" id="GO:0008083">
    <property type="term" value="F:growth factor activity"/>
    <property type="evidence" value="ECO:0007669"/>
    <property type="project" value="UniProtKB-UniRule"/>
</dbReference>
<dbReference type="GO" id="GO:0030154">
    <property type="term" value="P:cell differentiation"/>
    <property type="evidence" value="ECO:0007669"/>
    <property type="project" value="UniProtKB-UniRule"/>
</dbReference>
<dbReference type="EMBL" id="CM007364">
    <property type="protein sequence ID" value="OIW12847.1"/>
    <property type="molecule type" value="Genomic_DNA"/>
</dbReference>
<feature type="signal peptide" evidence="9">
    <location>
        <begin position="1"/>
        <end position="26"/>
    </location>
</feature>
<keyword evidence="6 9" id="KW-0732">Signal</keyword>